<evidence type="ECO:0000313" key="3">
    <source>
        <dbReference type="Proteomes" id="UP001201217"/>
    </source>
</evidence>
<dbReference type="Proteomes" id="UP001201217">
    <property type="component" value="Unassembled WGS sequence"/>
</dbReference>
<evidence type="ECO:0000313" key="2">
    <source>
        <dbReference type="EMBL" id="MCF4098638.1"/>
    </source>
</evidence>
<keyword evidence="1" id="KW-0732">Signal</keyword>
<gene>
    <name evidence="2" type="ORF">L1I42_09075</name>
</gene>
<comment type="caution">
    <text evidence="2">The sequence shown here is derived from an EMBL/GenBank/DDBJ whole genome shotgun (WGS) entry which is preliminary data.</text>
</comment>
<evidence type="ECO:0000256" key="1">
    <source>
        <dbReference type="SAM" id="SignalP"/>
    </source>
</evidence>
<feature type="signal peptide" evidence="1">
    <location>
        <begin position="1"/>
        <end position="24"/>
    </location>
</feature>
<accession>A0ABS9E775</accession>
<organism evidence="2 3">
    <name type="scientific">Maritalea mediterranea</name>
    <dbReference type="NCBI Taxonomy" id="2909667"/>
    <lineage>
        <taxon>Bacteria</taxon>
        <taxon>Pseudomonadati</taxon>
        <taxon>Pseudomonadota</taxon>
        <taxon>Alphaproteobacteria</taxon>
        <taxon>Hyphomicrobiales</taxon>
        <taxon>Devosiaceae</taxon>
        <taxon>Maritalea</taxon>
    </lineage>
</organism>
<dbReference type="RefSeq" id="WP_236114223.1">
    <property type="nucleotide sequence ID" value="NZ_JAKGTI010000002.1"/>
</dbReference>
<name>A0ABS9E775_9HYPH</name>
<feature type="chain" id="PRO_5045325784" evidence="1">
    <location>
        <begin position="25"/>
        <end position="107"/>
    </location>
</feature>
<dbReference type="EMBL" id="JAKGTI010000002">
    <property type="protein sequence ID" value="MCF4098638.1"/>
    <property type="molecule type" value="Genomic_DNA"/>
</dbReference>
<proteinExistence type="predicted"/>
<protein>
    <submittedName>
        <fullName evidence="2">Uncharacterized protein</fullName>
    </submittedName>
</protein>
<sequence length="107" mass="11263">MLRTFTLMVTAILLLGQLSMATSAAQGKGFALASVLEQGVEKAHGCCDDAKAALDAKDYASDCVHAILGELALMLSPSPVEANTPFLGAMRPIQEWPNGPPPILNRI</sequence>
<keyword evidence="3" id="KW-1185">Reference proteome</keyword>
<reference evidence="2 3" key="1">
    <citation type="submission" date="2022-01" db="EMBL/GenBank/DDBJ databases">
        <title>Maritalea mediterranea sp. nov., isolated from marine plastic residues from the Malva-rosa beach (Valencia, Spain).</title>
        <authorList>
            <person name="Vidal-Verdu A."/>
            <person name="Molina-Menor E."/>
            <person name="Pascual J."/>
            <person name="Pereto J."/>
            <person name="Porcar M."/>
        </authorList>
    </citation>
    <scope>NUCLEOTIDE SEQUENCE [LARGE SCALE GENOMIC DNA]</scope>
    <source>
        <strain evidence="2 3">P4.10X</strain>
    </source>
</reference>